<evidence type="ECO:0000256" key="8">
    <source>
        <dbReference type="ARBA" id="ARBA00023136"/>
    </source>
</evidence>
<feature type="domain" description="Cytochrome c" evidence="12">
    <location>
        <begin position="180"/>
        <end position="289"/>
    </location>
</feature>
<dbReference type="PIRSF" id="PIRSF000018">
    <property type="entry name" value="Mb_ADH_cyt_c"/>
    <property type="match status" value="1"/>
</dbReference>
<feature type="domain" description="Cytochrome c" evidence="12">
    <location>
        <begin position="302"/>
        <end position="386"/>
    </location>
</feature>
<reference evidence="14" key="1">
    <citation type="submission" date="2016-10" db="EMBL/GenBank/DDBJ databases">
        <authorList>
            <person name="Varghese N."/>
            <person name="Submissions S."/>
        </authorList>
    </citation>
    <scope>NUCLEOTIDE SEQUENCE [LARGE SCALE GENOMIC DNA]</scope>
    <source>
        <strain evidence="14">DSM 17875</strain>
    </source>
</reference>
<feature type="binding site" description="covalent" evidence="9">
    <location>
        <position position="195"/>
    </location>
    <ligand>
        <name>heme c</name>
        <dbReference type="ChEBI" id="CHEBI:61717"/>
        <label>2</label>
    </ligand>
</feature>
<accession>A0A1H2HKQ7</accession>
<dbReference type="AlphaFoldDB" id="A0A1H2HKQ7"/>
<keyword evidence="2" id="KW-1003">Cell membrane</keyword>
<feature type="binding site" description="covalent" evidence="9">
    <location>
        <position position="198"/>
    </location>
    <ligand>
        <name>heme c</name>
        <dbReference type="ChEBI" id="CHEBI:61717"/>
        <label>2</label>
    </ligand>
</feature>
<dbReference type="Proteomes" id="UP000243232">
    <property type="component" value="Chromosome I"/>
</dbReference>
<feature type="binding site" description="axial binding residue" evidence="10">
    <location>
        <position position="53"/>
    </location>
    <ligand>
        <name>heme c</name>
        <dbReference type="ChEBI" id="CHEBI:61717"/>
        <label>1</label>
    </ligand>
    <ligandPart>
        <name>Fe</name>
        <dbReference type="ChEBI" id="CHEBI:18248"/>
    </ligandPart>
</feature>
<dbReference type="InterPro" id="IPR009056">
    <property type="entry name" value="Cyt_c-like_dom"/>
</dbReference>
<keyword evidence="8" id="KW-0472">Membrane</keyword>
<keyword evidence="5 11" id="KW-0732">Signal</keyword>
<dbReference type="InterPro" id="IPR036909">
    <property type="entry name" value="Cyt_c-like_dom_sf"/>
</dbReference>
<feature type="binding site" description="axial binding residue" evidence="10">
    <location>
        <position position="199"/>
    </location>
    <ligand>
        <name>heme c</name>
        <dbReference type="ChEBI" id="CHEBI:61717"/>
        <label>2</label>
    </ligand>
    <ligandPart>
        <name>Fe</name>
        <dbReference type="ChEBI" id="CHEBI:18248"/>
    </ligandPart>
</feature>
<feature type="binding site" description="covalent" evidence="9">
    <location>
        <position position="49"/>
    </location>
    <ligand>
        <name>heme c</name>
        <dbReference type="ChEBI" id="CHEBI:61717"/>
        <label>1</label>
    </ligand>
</feature>
<dbReference type="GO" id="GO:0020037">
    <property type="term" value="F:heme binding"/>
    <property type="evidence" value="ECO:0007669"/>
    <property type="project" value="InterPro"/>
</dbReference>
<dbReference type="STRING" id="364197.SAMN05216296_3072"/>
<dbReference type="GO" id="GO:0005506">
    <property type="term" value="F:iron ion binding"/>
    <property type="evidence" value="ECO:0007669"/>
    <property type="project" value="InterPro"/>
</dbReference>
<sequence length="408" mass="43987">MTRLAPQLLRPAILGLLTSLALPVCAQTTEPAKHTLVQQGEYLARAGDCTSCHTAQQGQPFAGGFRLDTPFGYLLSPNITPDQQTGIGSWSADDLYRTLHDGVNKHGQYLFPAMPYTSYTKVTRADSDAIYAYLMSLPAVTNAVEVNHLSFPFNVRLSMLGWNELYFDKGTYQADPKQSDSWNRGAYLVEGLGHCSECHSPRNLLGGIEQSKAFSGAEIDGWFALNLTDGLKTGLGKWSVAEIATYLKTGADKGKSTSLGPMAEVVHNSLSFMTDSDLQAMAEYLKALPASSRMSQDYKPDTSLKTGATLYVDNCSGCHQAQGNGMPGVFPPLAGNGVVLAEDPNDILKVVLFGVPVQDGYIAMPSFGHLSDQQIADLANYVRNSWGNQASANATASQVANLRKMPVE</sequence>
<evidence type="ECO:0000256" key="9">
    <source>
        <dbReference type="PIRSR" id="PIRSR000018-50"/>
    </source>
</evidence>
<evidence type="ECO:0000259" key="12">
    <source>
        <dbReference type="PROSITE" id="PS51007"/>
    </source>
</evidence>
<feature type="chain" id="PRO_5009275826" evidence="11">
    <location>
        <begin position="27"/>
        <end position="408"/>
    </location>
</feature>
<dbReference type="SUPFAM" id="SSF46626">
    <property type="entry name" value="Cytochrome c"/>
    <property type="match status" value="3"/>
</dbReference>
<evidence type="ECO:0000256" key="11">
    <source>
        <dbReference type="SAM" id="SignalP"/>
    </source>
</evidence>
<feature type="binding site" description="axial binding residue" evidence="10">
    <location>
        <position position="319"/>
    </location>
    <ligand>
        <name>heme c</name>
        <dbReference type="ChEBI" id="CHEBI:61717"/>
        <label>3</label>
    </ligand>
    <ligandPart>
        <name>Fe</name>
        <dbReference type="ChEBI" id="CHEBI:18248"/>
    </ligandPart>
</feature>
<dbReference type="PANTHER" id="PTHR35008:SF8">
    <property type="entry name" value="ALCOHOL DEHYDROGENASE CYTOCHROME C SUBUNIT"/>
    <property type="match status" value="1"/>
</dbReference>
<evidence type="ECO:0000313" key="14">
    <source>
        <dbReference type="Proteomes" id="UP000243232"/>
    </source>
</evidence>
<dbReference type="RefSeq" id="WP_172829142.1">
    <property type="nucleotide sequence ID" value="NZ_LT629785.1"/>
</dbReference>
<dbReference type="PROSITE" id="PS51007">
    <property type="entry name" value="CYTC"/>
    <property type="match status" value="3"/>
</dbReference>
<evidence type="ECO:0000256" key="7">
    <source>
        <dbReference type="ARBA" id="ARBA00023004"/>
    </source>
</evidence>
<organism evidence="13 14">
    <name type="scientific">Pseudomonas pohangensis</name>
    <dbReference type="NCBI Taxonomy" id="364197"/>
    <lineage>
        <taxon>Bacteria</taxon>
        <taxon>Pseudomonadati</taxon>
        <taxon>Pseudomonadota</taxon>
        <taxon>Gammaproteobacteria</taxon>
        <taxon>Pseudomonadales</taxon>
        <taxon>Pseudomonadaceae</taxon>
        <taxon>Pseudomonas</taxon>
    </lineage>
</organism>
<comment type="cofactor">
    <cofactor evidence="9">
        <name>heme c</name>
        <dbReference type="ChEBI" id="CHEBI:61717"/>
    </cofactor>
    <text evidence="9">Binds 3 heme c groups covalently per subunit.</text>
</comment>
<evidence type="ECO:0000256" key="6">
    <source>
        <dbReference type="ARBA" id="ARBA00022737"/>
    </source>
</evidence>
<feature type="binding site" description="covalent" evidence="9">
    <location>
        <position position="318"/>
    </location>
    <ligand>
        <name>heme c</name>
        <dbReference type="ChEBI" id="CHEBI:61717"/>
        <label>3</label>
    </ligand>
</feature>
<dbReference type="InterPro" id="IPR051459">
    <property type="entry name" value="Cytochrome_c-type_DH"/>
</dbReference>
<evidence type="ECO:0000256" key="1">
    <source>
        <dbReference type="ARBA" id="ARBA00004236"/>
    </source>
</evidence>
<protein>
    <submittedName>
        <fullName evidence="13">Cytochrome c, mono-and diheme variants</fullName>
    </submittedName>
</protein>
<evidence type="ECO:0000313" key="13">
    <source>
        <dbReference type="EMBL" id="SDU32309.1"/>
    </source>
</evidence>
<dbReference type="PANTHER" id="PTHR35008">
    <property type="entry name" value="BLL4482 PROTEIN-RELATED"/>
    <property type="match status" value="1"/>
</dbReference>
<gene>
    <name evidence="13" type="ORF">SAMN05216296_3072</name>
</gene>
<evidence type="ECO:0000256" key="4">
    <source>
        <dbReference type="ARBA" id="ARBA00022723"/>
    </source>
</evidence>
<evidence type="ECO:0000256" key="2">
    <source>
        <dbReference type="ARBA" id="ARBA00022475"/>
    </source>
</evidence>
<dbReference type="Pfam" id="PF00034">
    <property type="entry name" value="Cytochrom_C"/>
    <property type="match status" value="2"/>
</dbReference>
<feature type="domain" description="Cytochrome c" evidence="12">
    <location>
        <begin position="35"/>
        <end position="138"/>
    </location>
</feature>
<evidence type="ECO:0000256" key="3">
    <source>
        <dbReference type="ARBA" id="ARBA00022617"/>
    </source>
</evidence>
<dbReference type="EMBL" id="LT629785">
    <property type="protein sequence ID" value="SDU32309.1"/>
    <property type="molecule type" value="Genomic_DNA"/>
</dbReference>
<dbReference type="InterPro" id="IPR014353">
    <property type="entry name" value="Membr-bd_ADH_cyt_c"/>
</dbReference>
<dbReference type="GO" id="GO:0009055">
    <property type="term" value="F:electron transfer activity"/>
    <property type="evidence" value="ECO:0007669"/>
    <property type="project" value="InterPro"/>
</dbReference>
<keyword evidence="14" id="KW-1185">Reference proteome</keyword>
<dbReference type="Gene3D" id="1.10.760.10">
    <property type="entry name" value="Cytochrome c-like domain"/>
    <property type="match status" value="2"/>
</dbReference>
<comment type="subcellular location">
    <subcellularLocation>
        <location evidence="1">Cell membrane</location>
    </subcellularLocation>
</comment>
<feature type="binding site" description="covalent" evidence="9">
    <location>
        <position position="315"/>
    </location>
    <ligand>
        <name>heme c</name>
        <dbReference type="ChEBI" id="CHEBI:61717"/>
        <label>3</label>
    </ligand>
</feature>
<evidence type="ECO:0000256" key="10">
    <source>
        <dbReference type="PIRSR" id="PIRSR000018-51"/>
    </source>
</evidence>
<name>A0A1H2HKQ7_9PSED</name>
<keyword evidence="4 10" id="KW-0479">Metal-binding</keyword>
<keyword evidence="6" id="KW-0677">Repeat</keyword>
<feature type="signal peptide" evidence="11">
    <location>
        <begin position="1"/>
        <end position="26"/>
    </location>
</feature>
<keyword evidence="7 10" id="KW-0408">Iron</keyword>
<dbReference type="GO" id="GO:0016614">
    <property type="term" value="F:oxidoreductase activity, acting on CH-OH group of donors"/>
    <property type="evidence" value="ECO:0007669"/>
    <property type="project" value="InterPro"/>
</dbReference>
<evidence type="ECO:0000256" key="5">
    <source>
        <dbReference type="ARBA" id="ARBA00022729"/>
    </source>
</evidence>
<dbReference type="GO" id="GO:0005886">
    <property type="term" value="C:plasma membrane"/>
    <property type="evidence" value="ECO:0007669"/>
    <property type="project" value="UniProtKB-SubCell"/>
</dbReference>
<keyword evidence="3 9" id="KW-0349">Heme</keyword>
<proteinExistence type="predicted"/>
<feature type="binding site" description="covalent" evidence="9">
    <location>
        <position position="52"/>
    </location>
    <ligand>
        <name>heme c</name>
        <dbReference type="ChEBI" id="CHEBI:61717"/>
        <label>1</label>
    </ligand>
</feature>